<dbReference type="SUPFAM" id="SSF52833">
    <property type="entry name" value="Thioredoxin-like"/>
    <property type="match status" value="3"/>
</dbReference>
<dbReference type="Gene3D" id="3.40.30.10">
    <property type="entry name" value="Glutaredoxin"/>
    <property type="match status" value="3"/>
</dbReference>
<evidence type="ECO:0000313" key="10">
    <source>
        <dbReference type="EMBL" id="KAH0876180.1"/>
    </source>
</evidence>
<dbReference type="PROSITE" id="PS50405">
    <property type="entry name" value="GST_CTER"/>
    <property type="match status" value="3"/>
</dbReference>
<dbReference type="CDD" id="cd03058">
    <property type="entry name" value="GST_N_Tau"/>
    <property type="match status" value="3"/>
</dbReference>
<evidence type="ECO:0000256" key="3">
    <source>
        <dbReference type="ARBA" id="ARBA00022490"/>
    </source>
</evidence>
<dbReference type="InterPro" id="IPR036249">
    <property type="entry name" value="Thioredoxin-like_sf"/>
</dbReference>
<dbReference type="SFLD" id="SFLDG00358">
    <property type="entry name" value="Main_(cytGST)"/>
    <property type="match status" value="3"/>
</dbReference>
<protein>
    <recommendedName>
        <fullName evidence="2">glutathione transferase</fullName>
        <ecNumber evidence="2">2.5.1.18</ecNumber>
    </recommendedName>
</protein>
<dbReference type="InterPro" id="IPR045073">
    <property type="entry name" value="Omega/Tau-like"/>
</dbReference>
<dbReference type="EMBL" id="JAGKQM010000016">
    <property type="protein sequence ID" value="KAH0876180.1"/>
    <property type="molecule type" value="Genomic_DNA"/>
</dbReference>
<comment type="caution">
    <text evidence="10">The sequence shown here is derived from an EMBL/GenBank/DDBJ whole genome shotgun (WGS) entry which is preliminary data.</text>
</comment>
<reference evidence="10 11" key="1">
    <citation type="submission" date="2021-05" db="EMBL/GenBank/DDBJ databases">
        <title>Genome Assembly of Synthetic Allotetraploid Brassica napus Reveals Homoeologous Exchanges between Subgenomes.</title>
        <authorList>
            <person name="Davis J.T."/>
        </authorList>
    </citation>
    <scope>NUCLEOTIDE SEQUENCE [LARGE SCALE GENOMIC DNA]</scope>
    <source>
        <strain evidence="11">cv. Da-Ae</strain>
        <tissue evidence="10">Seedling</tissue>
    </source>
</reference>
<organism evidence="10 11">
    <name type="scientific">Brassica napus</name>
    <name type="common">Rape</name>
    <dbReference type="NCBI Taxonomy" id="3708"/>
    <lineage>
        <taxon>Eukaryota</taxon>
        <taxon>Viridiplantae</taxon>
        <taxon>Streptophyta</taxon>
        <taxon>Embryophyta</taxon>
        <taxon>Tracheophyta</taxon>
        <taxon>Spermatophyta</taxon>
        <taxon>Magnoliopsida</taxon>
        <taxon>eudicotyledons</taxon>
        <taxon>Gunneridae</taxon>
        <taxon>Pentapetalae</taxon>
        <taxon>rosids</taxon>
        <taxon>malvids</taxon>
        <taxon>Brassicales</taxon>
        <taxon>Brassicaceae</taxon>
        <taxon>Brassiceae</taxon>
        <taxon>Brassica</taxon>
    </lineage>
</organism>
<feature type="domain" description="GST C-terminal" evidence="9">
    <location>
        <begin position="516"/>
        <end position="646"/>
    </location>
</feature>
<comment type="catalytic activity">
    <reaction evidence="7">
        <text>RX + glutathione = an S-substituted glutathione + a halide anion + H(+)</text>
        <dbReference type="Rhea" id="RHEA:16437"/>
        <dbReference type="ChEBI" id="CHEBI:15378"/>
        <dbReference type="ChEBI" id="CHEBI:16042"/>
        <dbReference type="ChEBI" id="CHEBI:17792"/>
        <dbReference type="ChEBI" id="CHEBI:57925"/>
        <dbReference type="ChEBI" id="CHEBI:90779"/>
        <dbReference type="EC" id="2.5.1.18"/>
    </reaction>
</comment>
<dbReference type="SUPFAM" id="SSF47616">
    <property type="entry name" value="GST C-terminal domain-like"/>
    <property type="match status" value="3"/>
</dbReference>
<evidence type="ECO:0000256" key="6">
    <source>
        <dbReference type="ARBA" id="ARBA00025743"/>
    </source>
</evidence>
<dbReference type="EC" id="2.5.1.18" evidence="2"/>
<sequence>LHGSQVTTMADEVILLNFWPSIFGMRTTIALEEKGVKYEYREEEDVINNKTRLLLEMNPVHKKIPVLIHNGKPVCESIVQVQYIDEIWPEKNPFLPKDPYQRAQALFWADFIEKKVCVCGRRVWTTKGEELEAANKEFLELLKILQSELGDKPYFGGDKFGFVDIVLIGFFCWFPAYEKFGNYSMESECSKLMAWGKRCMQRDSVANSLPDPERVIGYISKMAEEVILLNFWPSMFGMRTMIALKEKEVKYEHREEDLIHNKSALLLEMNPIYKKIPVLIHNGKPVCESVIQVQYIDEIWSDKNPLLPKDPYQRAQALFWADFIDKKLYVCGRKTWATKGEELEEAKKEFIDILKTLQSELGDKPYFGGNSFGFLDIVLIGFYSWFPAYQKFGNFSIEPECSILMDWGKRCMERESVATSLPDPERIGGFILQLKKLYRIDPFGMRARIALREKGVKFECREENLRDKSPLLLQMNPVHKKIPVLIHNGKPVCESMNVVQYIDEVWSGKNSIFPSDPYQRAQARFWIDFIDTKVYEPADKIWSTTGEVQETAKKDFIEALKILEAELGDKPYFGGDNFGFVDIAMTGYYSWFEPFEKCANFSIESECPTLMASAKRCLQRESVVNSIPNPDELFALALKLRKEYGV</sequence>
<evidence type="ECO:0000256" key="2">
    <source>
        <dbReference type="ARBA" id="ARBA00012452"/>
    </source>
</evidence>
<keyword evidence="5" id="KW-0808">Transferase</keyword>
<dbReference type="SFLD" id="SFLDS00019">
    <property type="entry name" value="Glutathione_Transferase_(cytos"/>
    <property type="match status" value="3"/>
</dbReference>
<dbReference type="PANTHER" id="PTHR11260:SF584">
    <property type="entry name" value="GLUTATHIONE S-TRANSFERASE U22"/>
    <property type="match status" value="1"/>
</dbReference>
<comment type="subcellular location">
    <subcellularLocation>
        <location evidence="1">Cytoplasm</location>
        <location evidence="1">Cytosol</location>
    </subcellularLocation>
</comment>
<dbReference type="InterPro" id="IPR004046">
    <property type="entry name" value="GST_C"/>
</dbReference>
<evidence type="ECO:0000313" key="11">
    <source>
        <dbReference type="Proteomes" id="UP000824890"/>
    </source>
</evidence>
<dbReference type="PANTHER" id="PTHR11260">
    <property type="entry name" value="GLUTATHIONE S-TRANSFERASE, GST, SUPERFAMILY, GST DOMAIN CONTAINING"/>
    <property type="match status" value="1"/>
</dbReference>
<evidence type="ECO:0000259" key="9">
    <source>
        <dbReference type="PROSITE" id="PS50405"/>
    </source>
</evidence>
<dbReference type="PROSITE" id="PS50404">
    <property type="entry name" value="GST_NTER"/>
    <property type="match status" value="3"/>
</dbReference>
<dbReference type="InterPro" id="IPR010987">
    <property type="entry name" value="Glutathione-S-Trfase_C-like"/>
</dbReference>
<dbReference type="CDD" id="cd03185">
    <property type="entry name" value="GST_C_Tau"/>
    <property type="match status" value="3"/>
</dbReference>
<dbReference type="Pfam" id="PF13410">
    <property type="entry name" value="GST_C_2"/>
    <property type="match status" value="2"/>
</dbReference>
<feature type="domain" description="GST N-terminal" evidence="8">
    <location>
        <begin position="431"/>
        <end position="510"/>
    </location>
</feature>
<proteinExistence type="inferred from homology"/>
<feature type="domain" description="GST C-terminal" evidence="9">
    <location>
        <begin position="310"/>
        <end position="430"/>
    </location>
</feature>
<gene>
    <name evidence="10" type="ORF">HID58_073542</name>
</gene>
<evidence type="ECO:0000259" key="8">
    <source>
        <dbReference type="PROSITE" id="PS50404"/>
    </source>
</evidence>
<keyword evidence="3" id="KW-0963">Cytoplasm</keyword>
<evidence type="ECO:0000256" key="5">
    <source>
        <dbReference type="ARBA" id="ARBA00022679"/>
    </source>
</evidence>
<dbReference type="Gene3D" id="1.20.1050.10">
    <property type="match status" value="3"/>
</dbReference>
<feature type="non-terminal residue" evidence="10">
    <location>
        <position position="1"/>
    </location>
</feature>
<evidence type="ECO:0000256" key="1">
    <source>
        <dbReference type="ARBA" id="ARBA00004514"/>
    </source>
</evidence>
<dbReference type="InterPro" id="IPR040079">
    <property type="entry name" value="Glutathione_S-Trfase"/>
</dbReference>
<dbReference type="SFLD" id="SFLDG01152">
    <property type="entry name" value="Main.3:_Omega-_and_Tau-like"/>
    <property type="match status" value="3"/>
</dbReference>
<feature type="domain" description="GST N-terminal" evidence="8">
    <location>
        <begin position="11"/>
        <end position="92"/>
    </location>
</feature>
<keyword evidence="11" id="KW-1185">Reference proteome</keyword>
<dbReference type="Pfam" id="PF00043">
    <property type="entry name" value="GST_C"/>
    <property type="match status" value="1"/>
</dbReference>
<evidence type="ECO:0000256" key="7">
    <source>
        <dbReference type="ARBA" id="ARBA00047960"/>
    </source>
</evidence>
<keyword evidence="4" id="KW-0216">Detoxification</keyword>
<feature type="domain" description="GST C-terminal" evidence="9">
    <location>
        <begin position="98"/>
        <end position="219"/>
    </location>
</feature>
<dbReference type="Pfam" id="PF02798">
    <property type="entry name" value="GST_N"/>
    <property type="match status" value="3"/>
</dbReference>
<dbReference type="InterPro" id="IPR004045">
    <property type="entry name" value="Glutathione_S-Trfase_N"/>
</dbReference>
<accession>A0ABQ7Z7J0</accession>
<evidence type="ECO:0000256" key="4">
    <source>
        <dbReference type="ARBA" id="ARBA00022575"/>
    </source>
</evidence>
<name>A0ABQ7Z7J0_BRANA</name>
<dbReference type="InterPro" id="IPR036282">
    <property type="entry name" value="Glutathione-S-Trfase_C_sf"/>
</dbReference>
<dbReference type="InterPro" id="IPR045074">
    <property type="entry name" value="GST_C_Tau"/>
</dbReference>
<dbReference type="Proteomes" id="UP000824890">
    <property type="component" value="Unassembled WGS sequence"/>
</dbReference>
<comment type="similarity">
    <text evidence="6">Belongs to the GST superfamily. Tau family.</text>
</comment>
<feature type="domain" description="GST N-terminal" evidence="8">
    <location>
        <begin position="224"/>
        <end position="304"/>
    </location>
</feature>